<protein>
    <submittedName>
        <fullName evidence="7">HAMP domain-containing protein</fullName>
    </submittedName>
</protein>
<feature type="domain" description="Methyl-accepting transducer" evidence="5">
    <location>
        <begin position="284"/>
        <end position="534"/>
    </location>
</feature>
<dbReference type="SMART" id="SM00304">
    <property type="entry name" value="HAMP"/>
    <property type="match status" value="1"/>
</dbReference>
<comment type="similarity">
    <text evidence="2">Belongs to the methyl-accepting chemotaxis (MCP) protein family.</text>
</comment>
<dbReference type="InterPro" id="IPR004089">
    <property type="entry name" value="MCPsignal_dom"/>
</dbReference>
<organism evidence="7 8">
    <name type="scientific">Clostridium aciditolerans</name>
    <dbReference type="NCBI Taxonomy" id="339861"/>
    <lineage>
        <taxon>Bacteria</taxon>
        <taxon>Bacillati</taxon>
        <taxon>Bacillota</taxon>
        <taxon>Clostridia</taxon>
        <taxon>Eubacteriales</taxon>
        <taxon>Clostridiaceae</taxon>
        <taxon>Clostridium</taxon>
    </lineage>
</organism>
<dbReference type="Gene3D" id="1.10.287.950">
    <property type="entry name" value="Methyl-accepting chemotaxis protein"/>
    <property type="match status" value="1"/>
</dbReference>
<feature type="domain" description="HAMP" evidence="6">
    <location>
        <begin position="211"/>
        <end position="265"/>
    </location>
</feature>
<keyword evidence="8" id="KW-1185">Reference proteome</keyword>
<evidence type="ECO:0000259" key="5">
    <source>
        <dbReference type="PROSITE" id="PS50111"/>
    </source>
</evidence>
<dbReference type="Pfam" id="PF00672">
    <property type="entry name" value="HAMP"/>
    <property type="match status" value="1"/>
</dbReference>
<dbReference type="CDD" id="cd11386">
    <property type="entry name" value="MCP_signal"/>
    <property type="match status" value="1"/>
</dbReference>
<evidence type="ECO:0000256" key="2">
    <source>
        <dbReference type="ARBA" id="ARBA00029447"/>
    </source>
</evidence>
<evidence type="ECO:0000256" key="1">
    <source>
        <dbReference type="ARBA" id="ARBA00023224"/>
    </source>
</evidence>
<dbReference type="GO" id="GO:0016020">
    <property type="term" value="C:membrane"/>
    <property type="evidence" value="ECO:0007669"/>
    <property type="project" value="InterPro"/>
</dbReference>
<evidence type="ECO:0000313" key="8">
    <source>
        <dbReference type="Proteomes" id="UP000622687"/>
    </source>
</evidence>
<evidence type="ECO:0000256" key="3">
    <source>
        <dbReference type="PROSITE-ProRule" id="PRU00284"/>
    </source>
</evidence>
<dbReference type="EMBL" id="JAEEGB010000016">
    <property type="protein sequence ID" value="MBI6873919.1"/>
    <property type="molecule type" value="Genomic_DNA"/>
</dbReference>
<evidence type="ECO:0000256" key="4">
    <source>
        <dbReference type="SAM" id="Phobius"/>
    </source>
</evidence>
<proteinExistence type="inferred from homology"/>
<dbReference type="GO" id="GO:0007165">
    <property type="term" value="P:signal transduction"/>
    <property type="evidence" value="ECO:0007669"/>
    <property type="project" value="UniProtKB-KW"/>
</dbReference>
<keyword evidence="4" id="KW-1133">Transmembrane helix</keyword>
<sequence length="571" mass="62785">MKNSKKRTTIRKQWIKSIMLLVAAIFIVIGISNFLLISTIIKKAATSIGPELSTIISYELEGKDLHSLVTKKEKSEIYIKLDKSLTAFADKGKDLVDNVYIVSDGLNGKWSYVIDKSKEHNAALGDEFSDSVNLDKIKKAVESNQPEVQDSTDHLSIYVPVKAEQNTNAVICIDINAKPINKAKVVLSGFIIVLMVLALLIVRFIVGRMTKRQTRSINILVNKMRDMANLEGDLTKRIDIESNDEIGDLASYTNKMLDTIQDMLKQVKMVSNHLNSTNEEFTQEFISAAEHFEGMSNSTENISERIKNQTDNLSETSNAIRQINDAVTQVAENSQLVTEQAINTSQNAKEGNQVIIQLEHHSKDISQVVDKTSNLVMGLGGKSEQINGIADTIAAIASQTNLLALNASIEAARAGEQGKGFVVVAEEVRKLAEESSKSSQEIFTLIQEVRKGIDDAAVSMKHVSQKTLEQNTFVEDAACKFNEIVKSITNVSNMVEEVSSAAEEMASNITMITSQIENLAAISEENSASTEEIAAGIEKQVGSVNTLIDMTKNLNSISEELIQKLSKLKLE</sequence>
<dbReference type="PROSITE" id="PS50111">
    <property type="entry name" value="CHEMOTAXIS_TRANSDUC_2"/>
    <property type="match status" value="1"/>
</dbReference>
<comment type="caution">
    <text evidence="7">The sequence shown here is derived from an EMBL/GenBank/DDBJ whole genome shotgun (WGS) entry which is preliminary data.</text>
</comment>
<dbReference type="PANTHER" id="PTHR32089">
    <property type="entry name" value="METHYL-ACCEPTING CHEMOTAXIS PROTEIN MCPB"/>
    <property type="match status" value="1"/>
</dbReference>
<feature type="transmembrane region" description="Helical" evidence="4">
    <location>
        <begin position="185"/>
        <end position="206"/>
    </location>
</feature>
<evidence type="ECO:0000259" key="6">
    <source>
        <dbReference type="PROSITE" id="PS50885"/>
    </source>
</evidence>
<keyword evidence="4" id="KW-0812">Transmembrane</keyword>
<dbReference type="RefSeq" id="WP_211143339.1">
    <property type="nucleotide sequence ID" value="NZ_JAEEGB010000016.1"/>
</dbReference>
<dbReference type="SMART" id="SM00283">
    <property type="entry name" value="MA"/>
    <property type="match status" value="1"/>
</dbReference>
<keyword evidence="4" id="KW-0472">Membrane</keyword>
<dbReference type="InterPro" id="IPR003660">
    <property type="entry name" value="HAMP_dom"/>
</dbReference>
<gene>
    <name evidence="7" type="ORF">I6U51_14630</name>
</gene>
<feature type="transmembrane region" description="Helical" evidence="4">
    <location>
        <begin position="20"/>
        <end position="41"/>
    </location>
</feature>
<evidence type="ECO:0000313" key="7">
    <source>
        <dbReference type="EMBL" id="MBI6873919.1"/>
    </source>
</evidence>
<dbReference type="AlphaFoldDB" id="A0A934HXN2"/>
<dbReference type="Proteomes" id="UP000622687">
    <property type="component" value="Unassembled WGS sequence"/>
</dbReference>
<reference evidence="7" key="1">
    <citation type="submission" date="2020-12" db="EMBL/GenBank/DDBJ databases">
        <title>Clostridium thailandense sp. nov., a novel acetogenic bacterium isolated from peat land soil in Thailand.</title>
        <authorList>
            <person name="Chaikitkaew S."/>
            <person name="Birkeland N.K."/>
        </authorList>
    </citation>
    <scope>NUCLEOTIDE SEQUENCE</scope>
    <source>
        <strain evidence="7">DSM 17425</strain>
    </source>
</reference>
<dbReference type="Pfam" id="PF00015">
    <property type="entry name" value="MCPsignal"/>
    <property type="match status" value="1"/>
</dbReference>
<accession>A0A934HXN2</accession>
<dbReference type="CDD" id="cd06225">
    <property type="entry name" value="HAMP"/>
    <property type="match status" value="1"/>
</dbReference>
<dbReference type="SUPFAM" id="SSF58104">
    <property type="entry name" value="Methyl-accepting chemotaxis protein (MCP) signaling domain"/>
    <property type="match status" value="1"/>
</dbReference>
<keyword evidence="1 3" id="KW-0807">Transducer</keyword>
<name>A0A934HXN2_9CLOT</name>
<dbReference type="PANTHER" id="PTHR32089:SF112">
    <property type="entry name" value="LYSOZYME-LIKE PROTEIN-RELATED"/>
    <property type="match status" value="1"/>
</dbReference>
<dbReference type="Gene3D" id="6.10.340.10">
    <property type="match status" value="1"/>
</dbReference>
<dbReference type="PROSITE" id="PS50885">
    <property type="entry name" value="HAMP"/>
    <property type="match status" value="1"/>
</dbReference>